<evidence type="ECO:0000313" key="4">
    <source>
        <dbReference type="EMBL" id="CAB4914199.1"/>
    </source>
</evidence>
<dbReference type="InterPro" id="IPR023772">
    <property type="entry name" value="DNA-bd_HTH_TetR-type_CS"/>
</dbReference>
<keyword evidence="1" id="KW-0238">DNA-binding</keyword>
<reference evidence="3" key="1">
    <citation type="submission" date="2020-05" db="EMBL/GenBank/DDBJ databases">
        <authorList>
            <person name="Chiriac C."/>
            <person name="Salcher M."/>
            <person name="Ghai R."/>
            <person name="Kavagutti S V."/>
        </authorList>
    </citation>
    <scope>NUCLEOTIDE SEQUENCE</scope>
</reference>
<dbReference type="InterPro" id="IPR001647">
    <property type="entry name" value="HTH_TetR"/>
</dbReference>
<dbReference type="PROSITE" id="PS50977">
    <property type="entry name" value="HTH_TETR_2"/>
    <property type="match status" value="1"/>
</dbReference>
<evidence type="ECO:0000313" key="3">
    <source>
        <dbReference type="EMBL" id="CAB4620925.1"/>
    </source>
</evidence>
<dbReference type="PROSITE" id="PS01081">
    <property type="entry name" value="HTH_TETR_1"/>
    <property type="match status" value="1"/>
</dbReference>
<accession>A0A6J6IAR3</accession>
<evidence type="ECO:0000256" key="1">
    <source>
        <dbReference type="ARBA" id="ARBA00023125"/>
    </source>
</evidence>
<dbReference type="PRINTS" id="PR00455">
    <property type="entry name" value="HTHTETR"/>
</dbReference>
<dbReference type="EMBL" id="CAEZVB010000030">
    <property type="protein sequence ID" value="CAB4620925.1"/>
    <property type="molecule type" value="Genomic_DNA"/>
</dbReference>
<dbReference type="AlphaFoldDB" id="A0A6J6IAR3"/>
<dbReference type="SUPFAM" id="SSF46689">
    <property type="entry name" value="Homeodomain-like"/>
    <property type="match status" value="1"/>
</dbReference>
<evidence type="ECO:0000259" key="2">
    <source>
        <dbReference type="PROSITE" id="PS50977"/>
    </source>
</evidence>
<dbReference type="EMBL" id="CAFBMO010000066">
    <property type="protein sequence ID" value="CAB4914199.1"/>
    <property type="molecule type" value="Genomic_DNA"/>
</dbReference>
<proteinExistence type="predicted"/>
<organism evidence="3">
    <name type="scientific">freshwater metagenome</name>
    <dbReference type="NCBI Taxonomy" id="449393"/>
    <lineage>
        <taxon>unclassified sequences</taxon>
        <taxon>metagenomes</taxon>
        <taxon>ecological metagenomes</taxon>
    </lineage>
</organism>
<dbReference type="PANTHER" id="PTHR43479:SF11">
    <property type="entry name" value="ACREF_ENVCD OPERON REPRESSOR-RELATED"/>
    <property type="match status" value="1"/>
</dbReference>
<dbReference type="PANTHER" id="PTHR43479">
    <property type="entry name" value="ACREF/ENVCD OPERON REPRESSOR-RELATED"/>
    <property type="match status" value="1"/>
</dbReference>
<name>A0A6J6IAR3_9ZZZZ</name>
<dbReference type="InterPro" id="IPR009057">
    <property type="entry name" value="Homeodomain-like_sf"/>
</dbReference>
<sequence length="213" mass="23588">MSTLPSNIAGIAAARTPQRGPIREAQKELTRRRLMDAGLEIFTEKGFDAATVEEITERANAGRTTFYTHFTSKSDIAIAIAVAETVELNASVSALGRTDPFDPASLHQWLLALETQFREDAMLVTLVMLHTEVAQEFLHVQEATARNALDGWLAAGFTPKITDPLEQIRLLLLLVNRWMYLYVTQSLPIPTGSREGLLLFVQTHLTAVFARPA</sequence>
<dbReference type="Pfam" id="PF00440">
    <property type="entry name" value="TetR_N"/>
    <property type="match status" value="1"/>
</dbReference>
<dbReference type="Gene3D" id="1.10.357.10">
    <property type="entry name" value="Tetracycline Repressor, domain 2"/>
    <property type="match status" value="1"/>
</dbReference>
<dbReference type="InterPro" id="IPR050624">
    <property type="entry name" value="HTH-type_Tx_Regulator"/>
</dbReference>
<dbReference type="GO" id="GO:0003677">
    <property type="term" value="F:DNA binding"/>
    <property type="evidence" value="ECO:0007669"/>
    <property type="project" value="UniProtKB-KW"/>
</dbReference>
<protein>
    <submittedName>
        <fullName evidence="3">Unannotated protein</fullName>
    </submittedName>
</protein>
<gene>
    <name evidence="3" type="ORF">UFOPK1908_00780</name>
    <name evidence="4" type="ORF">UFOPK3576_01325</name>
</gene>
<feature type="domain" description="HTH tetR-type" evidence="2">
    <location>
        <begin position="28"/>
        <end position="88"/>
    </location>
</feature>